<dbReference type="CDD" id="cd06267">
    <property type="entry name" value="PBP1_LacI_sugar_binding-like"/>
    <property type="match status" value="1"/>
</dbReference>
<keyword evidence="3" id="KW-0804">Transcription</keyword>
<dbReference type="EMBL" id="FZOR01000082">
    <property type="protein sequence ID" value="SNT62984.1"/>
    <property type="molecule type" value="Genomic_DNA"/>
</dbReference>
<name>A0A239P8F4_9ACTN</name>
<dbReference type="SUPFAM" id="SSF53822">
    <property type="entry name" value="Periplasmic binding protein-like I"/>
    <property type="match status" value="1"/>
</dbReference>
<sequence>MARVSRGTVSRVVNGDAKVSARTREAVQRAIAELGYVPNRAARMLAARRTGTVALVMSEDRGRRFEEPYFGRIVSGIGSAVAAAGMTLALTFTQSDSGRGDLADALRTQRVDGVLLVSLLRDDPLPGLLARHGIPVVLGGRPHGPGAAGLDYVDADNRGGARRAVEYLVQRGRRRIATIAGPPETTVGADRLAGYREALSGGRELARHGDFSVSAGAREMERLLAVEPSLDAVFAASDNMACGALRVLEREGRRVPDDVAIVGFEDAGAELRPYPGLTTVHQPTEAMGRQSVELLLDRIHGRPVADTPVICETRLIVRESS</sequence>
<dbReference type="GO" id="GO:0000976">
    <property type="term" value="F:transcription cis-regulatory region binding"/>
    <property type="evidence" value="ECO:0007669"/>
    <property type="project" value="TreeGrafter"/>
</dbReference>
<keyword evidence="1" id="KW-0805">Transcription regulation</keyword>
<keyword evidence="4" id="KW-0472">Membrane</keyword>
<dbReference type="CDD" id="cd01392">
    <property type="entry name" value="HTH_LacI"/>
    <property type="match status" value="1"/>
</dbReference>
<dbReference type="Pfam" id="PF13377">
    <property type="entry name" value="Peripla_BP_3"/>
    <property type="match status" value="1"/>
</dbReference>
<dbReference type="PANTHER" id="PTHR30146">
    <property type="entry name" value="LACI-RELATED TRANSCRIPTIONAL REPRESSOR"/>
    <property type="match status" value="1"/>
</dbReference>
<dbReference type="SUPFAM" id="SSF47413">
    <property type="entry name" value="lambda repressor-like DNA-binding domains"/>
    <property type="match status" value="1"/>
</dbReference>
<accession>A0A239P8F4</accession>
<feature type="transmembrane region" description="Helical" evidence="4">
    <location>
        <begin position="69"/>
        <end position="92"/>
    </location>
</feature>
<dbReference type="PANTHER" id="PTHR30146:SF109">
    <property type="entry name" value="HTH-TYPE TRANSCRIPTIONAL REGULATOR GALS"/>
    <property type="match status" value="1"/>
</dbReference>
<keyword evidence="4" id="KW-0812">Transmembrane</keyword>
<keyword evidence="2" id="KW-0238">DNA-binding</keyword>
<dbReference type="InterPro" id="IPR010982">
    <property type="entry name" value="Lambda_DNA-bd_dom_sf"/>
</dbReference>
<feature type="domain" description="HTH lacI-type" evidence="5">
    <location>
        <begin position="1"/>
        <end position="47"/>
    </location>
</feature>
<dbReference type="InterPro" id="IPR028082">
    <property type="entry name" value="Peripla_BP_I"/>
</dbReference>
<proteinExistence type="predicted"/>
<dbReference type="Gene3D" id="1.10.260.40">
    <property type="entry name" value="lambda repressor-like DNA-binding domains"/>
    <property type="match status" value="1"/>
</dbReference>
<evidence type="ECO:0000313" key="7">
    <source>
        <dbReference type="Proteomes" id="UP000198318"/>
    </source>
</evidence>
<evidence type="ECO:0000259" key="5">
    <source>
        <dbReference type="PROSITE" id="PS50932"/>
    </source>
</evidence>
<dbReference type="Gene3D" id="3.40.50.2300">
    <property type="match status" value="2"/>
</dbReference>
<dbReference type="SMART" id="SM00354">
    <property type="entry name" value="HTH_LACI"/>
    <property type="match status" value="1"/>
</dbReference>
<evidence type="ECO:0000256" key="4">
    <source>
        <dbReference type="SAM" id="Phobius"/>
    </source>
</evidence>
<dbReference type="InterPro" id="IPR046335">
    <property type="entry name" value="LacI/GalR-like_sensor"/>
</dbReference>
<dbReference type="Proteomes" id="UP000198318">
    <property type="component" value="Unassembled WGS sequence"/>
</dbReference>
<dbReference type="GO" id="GO:0003700">
    <property type="term" value="F:DNA-binding transcription factor activity"/>
    <property type="evidence" value="ECO:0007669"/>
    <property type="project" value="TreeGrafter"/>
</dbReference>
<keyword evidence="4" id="KW-1133">Transmembrane helix</keyword>
<evidence type="ECO:0000313" key="6">
    <source>
        <dbReference type="EMBL" id="SNT62984.1"/>
    </source>
</evidence>
<dbReference type="PROSITE" id="PS50932">
    <property type="entry name" value="HTH_LACI_2"/>
    <property type="match status" value="1"/>
</dbReference>
<organism evidence="6 7">
    <name type="scientific">Actinomadura meyerae</name>
    <dbReference type="NCBI Taxonomy" id="240840"/>
    <lineage>
        <taxon>Bacteria</taxon>
        <taxon>Bacillati</taxon>
        <taxon>Actinomycetota</taxon>
        <taxon>Actinomycetes</taxon>
        <taxon>Streptosporangiales</taxon>
        <taxon>Thermomonosporaceae</taxon>
        <taxon>Actinomadura</taxon>
    </lineage>
</organism>
<reference evidence="6 7" key="1">
    <citation type="submission" date="2017-06" db="EMBL/GenBank/DDBJ databases">
        <authorList>
            <person name="Kim H.J."/>
            <person name="Triplett B.A."/>
        </authorList>
    </citation>
    <scope>NUCLEOTIDE SEQUENCE [LARGE SCALE GENOMIC DNA]</scope>
    <source>
        <strain evidence="6 7">DSM 44715</strain>
    </source>
</reference>
<dbReference type="AlphaFoldDB" id="A0A239P8F4"/>
<dbReference type="InterPro" id="IPR000843">
    <property type="entry name" value="HTH_LacI"/>
</dbReference>
<evidence type="ECO:0000256" key="2">
    <source>
        <dbReference type="ARBA" id="ARBA00023125"/>
    </source>
</evidence>
<evidence type="ECO:0000256" key="3">
    <source>
        <dbReference type="ARBA" id="ARBA00023163"/>
    </source>
</evidence>
<evidence type="ECO:0000256" key="1">
    <source>
        <dbReference type="ARBA" id="ARBA00023015"/>
    </source>
</evidence>
<dbReference type="Pfam" id="PF00356">
    <property type="entry name" value="LacI"/>
    <property type="match status" value="1"/>
</dbReference>
<keyword evidence="7" id="KW-1185">Reference proteome</keyword>
<gene>
    <name evidence="6" type="ORF">SAMN05443665_10824</name>
</gene>
<protein>
    <submittedName>
        <fullName evidence="6">Transcriptional regulator, LacI family</fullName>
    </submittedName>
</protein>